<dbReference type="SUPFAM" id="SSF56784">
    <property type="entry name" value="HAD-like"/>
    <property type="match status" value="1"/>
</dbReference>
<dbReference type="Proteomes" id="UP000076510">
    <property type="component" value="Unassembled WGS sequence"/>
</dbReference>
<dbReference type="InterPro" id="IPR036412">
    <property type="entry name" value="HAD-like_sf"/>
</dbReference>
<name>A0A0J5WC04_9BACI</name>
<proteinExistence type="predicted"/>
<dbReference type="PATRIC" id="fig|189381.10.peg.4454"/>
<reference evidence="2" key="1">
    <citation type="submission" date="2016-01" db="EMBL/GenBank/DDBJ databases">
        <title>Whole genome sequencing of Bhargavaea cecembensis T14.</title>
        <authorList>
            <person name="Hong K.W."/>
        </authorList>
    </citation>
    <scope>NUCLEOTIDE SEQUENCE [LARGE SCALE GENOMIC DNA]</scope>
    <source>
        <strain evidence="2">M19</strain>
    </source>
</reference>
<organism evidence="1 2">
    <name type="scientific">Rossellomorea marisflavi</name>
    <dbReference type="NCBI Taxonomy" id="189381"/>
    <lineage>
        <taxon>Bacteria</taxon>
        <taxon>Bacillati</taxon>
        <taxon>Bacillota</taxon>
        <taxon>Bacilli</taxon>
        <taxon>Bacillales</taxon>
        <taxon>Bacillaceae</taxon>
        <taxon>Rossellomorea</taxon>
    </lineage>
</organism>
<sequence>MDSAVIFDMKETFMREDGGQELWKEEAPELIHYLSERGYKIMVMNCPGIEQAKNYMKQLGLMGCVDGFYDRHASLPPELTDCSAGILVGGSKSKLSEMGCLTVCIGGTGSEDGADVLLTRPLELKAYLKAMREEVQYEGKGDAFHI</sequence>
<protein>
    <submittedName>
        <fullName evidence="1">Uncharacterized protein</fullName>
    </submittedName>
</protein>
<dbReference type="EMBL" id="LQQY01000012">
    <property type="protein sequence ID" value="KZE49949.1"/>
    <property type="molecule type" value="Genomic_DNA"/>
</dbReference>
<comment type="caution">
    <text evidence="1">The sequence shown here is derived from an EMBL/GenBank/DDBJ whole genome shotgun (WGS) entry which is preliminary data.</text>
</comment>
<evidence type="ECO:0000313" key="2">
    <source>
        <dbReference type="Proteomes" id="UP000076510"/>
    </source>
</evidence>
<evidence type="ECO:0000313" key="1">
    <source>
        <dbReference type="EMBL" id="KZE49949.1"/>
    </source>
</evidence>
<accession>A0A0J5WC04</accession>
<dbReference type="AlphaFoldDB" id="A0A0J5WC04"/>
<gene>
    <name evidence="1" type="ORF">AV649_02660</name>
</gene>
<dbReference type="OrthoDB" id="2934123at2"/>
<dbReference type="RefSeq" id="WP_048013128.1">
    <property type="nucleotide sequence ID" value="NZ_CP085398.1"/>
</dbReference>